<protein>
    <recommendedName>
        <fullName evidence="1">Cilia- and flagella-associated protein 69 ARM repeats domain-containing protein</fullName>
    </recommendedName>
</protein>
<dbReference type="Pfam" id="PF21049">
    <property type="entry name" value="CFA69_ARM_rpt"/>
    <property type="match status" value="1"/>
</dbReference>
<dbReference type="EMBL" id="JADGJW010000054">
    <property type="protein sequence ID" value="KAJ3225729.1"/>
    <property type="molecule type" value="Genomic_DNA"/>
</dbReference>
<evidence type="ECO:0000313" key="2">
    <source>
        <dbReference type="EMBL" id="KAJ3225729.1"/>
    </source>
</evidence>
<gene>
    <name evidence="2" type="ORF">HK099_006342</name>
</gene>
<proteinExistence type="predicted"/>
<organism evidence="2 3">
    <name type="scientific">Clydaea vesicula</name>
    <dbReference type="NCBI Taxonomy" id="447962"/>
    <lineage>
        <taxon>Eukaryota</taxon>
        <taxon>Fungi</taxon>
        <taxon>Fungi incertae sedis</taxon>
        <taxon>Chytridiomycota</taxon>
        <taxon>Chytridiomycota incertae sedis</taxon>
        <taxon>Chytridiomycetes</taxon>
        <taxon>Lobulomycetales</taxon>
        <taxon>Lobulomycetaceae</taxon>
        <taxon>Clydaea</taxon>
    </lineage>
</organism>
<name>A0AAD5Y2K6_9FUNG</name>
<comment type="caution">
    <text evidence="2">The sequence shown here is derived from an EMBL/GenBank/DDBJ whole genome shotgun (WGS) entry which is preliminary data.</text>
</comment>
<dbReference type="Proteomes" id="UP001211065">
    <property type="component" value="Unassembled WGS sequence"/>
</dbReference>
<accession>A0AAD5Y2K6</accession>
<dbReference type="InterPro" id="IPR048733">
    <property type="entry name" value="CFA69_ARM_dom"/>
</dbReference>
<evidence type="ECO:0000259" key="1">
    <source>
        <dbReference type="Pfam" id="PF21049"/>
    </source>
</evidence>
<dbReference type="AlphaFoldDB" id="A0AAD5Y2K6"/>
<dbReference type="InterPro" id="IPR048732">
    <property type="entry name" value="CFA69"/>
</dbReference>
<dbReference type="PANTHER" id="PTHR14716">
    <property type="entry name" value="CILIA- AND FLAGELLA-ASSOCIATED PROTEIN 69"/>
    <property type="match status" value="1"/>
</dbReference>
<keyword evidence="3" id="KW-1185">Reference proteome</keyword>
<feature type="domain" description="Cilia- and flagella-associated protein 69 ARM repeats" evidence="1">
    <location>
        <begin position="10"/>
        <end position="70"/>
    </location>
</feature>
<dbReference type="PANTHER" id="PTHR14716:SF0">
    <property type="entry name" value="CILIA- AND FLAGELLA-ASSOCIATED PROTEIN 69"/>
    <property type="match status" value="1"/>
</dbReference>
<sequence length="106" mass="12220">MKASVQSNNMEFEGFCINEITLNLRAKVYSLFCKLGFENFYSTLSNVERVKLELISKYLDFKISEVWEEISEELYVEGIRPTTPDLNSIKESGVIVNEKALQVTKK</sequence>
<dbReference type="GO" id="GO:1902093">
    <property type="term" value="P:positive regulation of flagellated sperm motility"/>
    <property type="evidence" value="ECO:0007669"/>
    <property type="project" value="TreeGrafter"/>
</dbReference>
<reference evidence="2" key="1">
    <citation type="submission" date="2020-05" db="EMBL/GenBank/DDBJ databases">
        <title>Phylogenomic resolution of chytrid fungi.</title>
        <authorList>
            <person name="Stajich J.E."/>
            <person name="Amses K."/>
            <person name="Simmons R."/>
            <person name="Seto K."/>
            <person name="Myers J."/>
            <person name="Bonds A."/>
            <person name="Quandt C.A."/>
            <person name="Barry K."/>
            <person name="Liu P."/>
            <person name="Grigoriev I."/>
            <person name="Longcore J.E."/>
            <person name="James T.Y."/>
        </authorList>
    </citation>
    <scope>NUCLEOTIDE SEQUENCE</scope>
    <source>
        <strain evidence="2">JEL0476</strain>
    </source>
</reference>
<dbReference type="GO" id="GO:0097730">
    <property type="term" value="C:non-motile cilium"/>
    <property type="evidence" value="ECO:0007669"/>
    <property type="project" value="TreeGrafter"/>
</dbReference>
<evidence type="ECO:0000313" key="3">
    <source>
        <dbReference type="Proteomes" id="UP001211065"/>
    </source>
</evidence>